<dbReference type="PANTHER" id="PTHR45961:SF6">
    <property type="entry name" value="IP21249P"/>
    <property type="match status" value="1"/>
</dbReference>
<dbReference type="PROSITE" id="PS50054">
    <property type="entry name" value="TYR_PHOSPHATASE_DUAL"/>
    <property type="match status" value="1"/>
</dbReference>
<feature type="domain" description="Tyrosine specific protein phosphatases" evidence="5">
    <location>
        <begin position="77"/>
        <end position="140"/>
    </location>
</feature>
<evidence type="ECO:0000313" key="6">
    <source>
        <dbReference type="EMBL" id="QHT18139.1"/>
    </source>
</evidence>
<evidence type="ECO:0000256" key="3">
    <source>
        <dbReference type="ARBA" id="ARBA00022912"/>
    </source>
</evidence>
<dbReference type="InterPro" id="IPR000340">
    <property type="entry name" value="Dual-sp_phosphatase_cat-dom"/>
</dbReference>
<dbReference type="PROSITE" id="PS50056">
    <property type="entry name" value="TYR_PHOSPHATASE_2"/>
    <property type="match status" value="1"/>
</dbReference>
<dbReference type="Gene3D" id="3.90.190.10">
    <property type="entry name" value="Protein tyrosine phosphatase superfamily"/>
    <property type="match status" value="1"/>
</dbReference>
<dbReference type="InterPro" id="IPR003595">
    <property type="entry name" value="Tyr_Pase_cat"/>
</dbReference>
<name>A0A6C0DQI5_9ZZZZ</name>
<dbReference type="SMART" id="SM00404">
    <property type="entry name" value="PTPc_motif"/>
    <property type="match status" value="1"/>
</dbReference>
<dbReference type="InterPro" id="IPR052103">
    <property type="entry name" value="Dual_spec_Phospatases"/>
</dbReference>
<dbReference type="CDD" id="cd14498">
    <property type="entry name" value="DSP"/>
    <property type="match status" value="1"/>
</dbReference>
<evidence type="ECO:0008006" key="7">
    <source>
        <dbReference type="Google" id="ProtNLM"/>
    </source>
</evidence>
<reference evidence="6" key="1">
    <citation type="journal article" date="2020" name="Nature">
        <title>Giant virus diversity and host interactions through global metagenomics.</title>
        <authorList>
            <person name="Schulz F."/>
            <person name="Roux S."/>
            <person name="Paez-Espino D."/>
            <person name="Jungbluth S."/>
            <person name="Walsh D.A."/>
            <person name="Denef V.J."/>
            <person name="McMahon K.D."/>
            <person name="Konstantinidis K.T."/>
            <person name="Eloe-Fadrosh E.A."/>
            <person name="Kyrpides N.C."/>
            <person name="Woyke T."/>
        </authorList>
    </citation>
    <scope>NUCLEOTIDE SEQUENCE</scope>
    <source>
        <strain evidence="6">GVMAG-M-3300023174-3</strain>
    </source>
</reference>
<keyword evidence="2" id="KW-0378">Hydrolase</keyword>
<dbReference type="PANTHER" id="PTHR45961">
    <property type="entry name" value="IP21249P"/>
    <property type="match status" value="1"/>
</dbReference>
<dbReference type="InterPro" id="IPR020422">
    <property type="entry name" value="TYR_PHOSPHATASE_DUAL_dom"/>
</dbReference>
<dbReference type="InterPro" id="IPR000387">
    <property type="entry name" value="Tyr_Pase_dom"/>
</dbReference>
<proteinExistence type="inferred from homology"/>
<dbReference type="SUPFAM" id="SSF52799">
    <property type="entry name" value="(Phosphotyrosine protein) phosphatases II"/>
    <property type="match status" value="1"/>
</dbReference>
<evidence type="ECO:0000259" key="4">
    <source>
        <dbReference type="PROSITE" id="PS50054"/>
    </source>
</evidence>
<accession>A0A6C0DQI5</accession>
<dbReference type="SMART" id="SM00195">
    <property type="entry name" value="DSPc"/>
    <property type="match status" value="1"/>
</dbReference>
<evidence type="ECO:0000256" key="2">
    <source>
        <dbReference type="ARBA" id="ARBA00022801"/>
    </source>
</evidence>
<comment type="similarity">
    <text evidence="1">Belongs to the protein-tyrosine phosphatase family. Non-receptor class dual specificity subfamily.</text>
</comment>
<protein>
    <recommendedName>
        <fullName evidence="7">Tyrosine specific protein phosphatases domain-containing protein</fullName>
    </recommendedName>
</protein>
<organism evidence="6">
    <name type="scientific">viral metagenome</name>
    <dbReference type="NCBI Taxonomy" id="1070528"/>
    <lineage>
        <taxon>unclassified sequences</taxon>
        <taxon>metagenomes</taxon>
        <taxon>organismal metagenomes</taxon>
    </lineage>
</organism>
<dbReference type="EMBL" id="MN739648">
    <property type="protein sequence ID" value="QHT18139.1"/>
    <property type="molecule type" value="Genomic_DNA"/>
</dbReference>
<dbReference type="AlphaFoldDB" id="A0A6C0DQI5"/>
<keyword evidence="3" id="KW-0904">Protein phosphatase</keyword>
<evidence type="ECO:0000256" key="1">
    <source>
        <dbReference type="ARBA" id="ARBA00008601"/>
    </source>
</evidence>
<dbReference type="InterPro" id="IPR029021">
    <property type="entry name" value="Prot-tyrosine_phosphatase-like"/>
</dbReference>
<dbReference type="Pfam" id="PF00782">
    <property type="entry name" value="DSPc"/>
    <property type="match status" value="1"/>
</dbReference>
<sequence length="165" mass="19401">MLQRLVWCKNYIENYIMFDEIEPCQQIKPCLYLGSASALRCDIDFSMVINCTMDIPFSKKYKHSIRVPVHDDLSYNDQFLEIMENTDILSKMHALVLNHKPVLVHCYAGIQRSCSVVACYLIRYYNMTVLDAVEYIRKCRLCAFSEEVVFMTAMETFRRNLDLHS</sequence>
<feature type="domain" description="Tyrosine-protein phosphatase" evidence="4">
    <location>
        <begin position="22"/>
        <end position="163"/>
    </location>
</feature>
<dbReference type="GO" id="GO:0004721">
    <property type="term" value="F:phosphoprotein phosphatase activity"/>
    <property type="evidence" value="ECO:0007669"/>
    <property type="project" value="UniProtKB-KW"/>
</dbReference>
<evidence type="ECO:0000259" key="5">
    <source>
        <dbReference type="PROSITE" id="PS50056"/>
    </source>
</evidence>